<feature type="region of interest" description="Disordered" evidence="1">
    <location>
        <begin position="873"/>
        <end position="901"/>
    </location>
</feature>
<dbReference type="PROSITE" id="PS51782">
    <property type="entry name" value="LYSM"/>
    <property type="match status" value="1"/>
</dbReference>
<name>A0AAV7J410_COTGL</name>
<feature type="region of interest" description="Disordered" evidence="1">
    <location>
        <begin position="636"/>
        <end position="674"/>
    </location>
</feature>
<comment type="caution">
    <text evidence="3">The sequence shown here is derived from an EMBL/GenBank/DDBJ whole genome shotgun (WGS) entry which is preliminary data.</text>
</comment>
<dbReference type="Gene3D" id="3.10.350.10">
    <property type="entry name" value="LysM domain"/>
    <property type="match status" value="1"/>
</dbReference>
<dbReference type="Proteomes" id="UP000826195">
    <property type="component" value="Unassembled WGS sequence"/>
</dbReference>
<feature type="compositionally biased region" description="Basic and acidic residues" evidence="1">
    <location>
        <begin position="889"/>
        <end position="901"/>
    </location>
</feature>
<feature type="region of interest" description="Disordered" evidence="1">
    <location>
        <begin position="733"/>
        <end position="762"/>
    </location>
</feature>
<feature type="compositionally biased region" description="Basic and acidic residues" evidence="1">
    <location>
        <begin position="691"/>
        <end position="701"/>
    </location>
</feature>
<feature type="region of interest" description="Disordered" evidence="1">
    <location>
        <begin position="686"/>
        <end position="715"/>
    </location>
</feature>
<feature type="region of interest" description="Disordered" evidence="1">
    <location>
        <begin position="488"/>
        <end position="598"/>
    </location>
</feature>
<feature type="domain" description="LysM" evidence="2">
    <location>
        <begin position="235"/>
        <end position="278"/>
    </location>
</feature>
<sequence>MELDNTLSSWEFAEYEPTNVHICEKEFHDYVVVYVVRETPIVRYKILTKSADSDNESKDGSSSNEKKHVKLTQPENTIAYTNTWIHQTGTTGTERSDLNGHLVRSENSSQHPGCPSIIDGAIRPGESLEIWNTLSGYTERSSLHNIPEPQMVISTGGMNIFIKLPIDSNKKRPVCWEFPPTFLLALFSSFTPIKNKRERSPEAGIIYLYYIFCLFPSHRSFQRRSRVALVYSFLRVIQVGNRDTLTSVAARFDTTPSELSKLNRLGSTFIYPGQQLWVPIKGEARLGGDGATLDAPSPDPGHDHDSQDDLPPEEKELLDNLRPVSPKPGHMERVKTPLDSGNAAAMDEDEPAYRERFLKINVRHITDGQGVVGGVLLVTPNAVMFDPNVSDPLVIEHGAESYGVIAPMEFVVNAAIYYDIAHMRVSHTDAMSSDKKPEIYYMKKPERSDARKCLSPGKDDNFSELAGDDNESVCSCAEREGDAFPKAFERDLVTPTNLQSDEGATSGKDKDKDKDKDREDKDKDKDKLDETAEKDLCVGQSSRTLEERRRSMLDHHWAVPSKDRCSFSVDDEQQDSINSDKSQPEPAKPIAIPEGEDGSLVKLSCYDSDWVPPITIAPTNVSSGSALDVLSVVNGGGRKKASSVSFSLDSNAEEQEKDEEHKDDDKQETRRNKMLKRLSYPLSWMEGLTGDSKDEENKTVPEKVPSLPNSADSHHSSVFSKVFSRRSSVGTFIRQQPLTSSGSSSVDSTRGNKTSTAPPRLDYRSMVSVDDMPELFVSFDKLIPRPARSCEDPPLYLRLRTGRPKDKKIPRSTPIMSYGKKKLRPEYWFSVPRNRVDDLYRFIHVWVPSLYGELDENYWIERGYILFETDTDLSPEVSPQEGEPGESAEENKEARDGDEITDLTRESWELIKAPYVKLYSILKTSSTSAEEQPQDPEVPQYS</sequence>
<dbReference type="SMART" id="SM00257">
    <property type="entry name" value="LysM"/>
    <property type="match status" value="1"/>
</dbReference>
<accession>A0AAV7J410</accession>
<organism evidence="3 4">
    <name type="scientific">Cotesia glomerata</name>
    <name type="common">Lepidopteran parasitic wasp</name>
    <name type="synonym">Apanteles glomeratus</name>
    <dbReference type="NCBI Taxonomy" id="32391"/>
    <lineage>
        <taxon>Eukaryota</taxon>
        <taxon>Metazoa</taxon>
        <taxon>Ecdysozoa</taxon>
        <taxon>Arthropoda</taxon>
        <taxon>Hexapoda</taxon>
        <taxon>Insecta</taxon>
        <taxon>Pterygota</taxon>
        <taxon>Neoptera</taxon>
        <taxon>Endopterygota</taxon>
        <taxon>Hymenoptera</taxon>
        <taxon>Apocrita</taxon>
        <taxon>Ichneumonoidea</taxon>
        <taxon>Braconidae</taxon>
        <taxon>Microgastrinae</taxon>
        <taxon>Cotesia</taxon>
    </lineage>
</organism>
<evidence type="ECO:0000313" key="3">
    <source>
        <dbReference type="EMBL" id="KAH0563965.1"/>
    </source>
</evidence>
<dbReference type="InterPro" id="IPR018392">
    <property type="entry name" value="LysM"/>
</dbReference>
<dbReference type="SUPFAM" id="SSF54106">
    <property type="entry name" value="LysM domain"/>
    <property type="match status" value="1"/>
</dbReference>
<evidence type="ECO:0000313" key="4">
    <source>
        <dbReference type="Proteomes" id="UP000826195"/>
    </source>
</evidence>
<feature type="region of interest" description="Disordered" evidence="1">
    <location>
        <begin position="288"/>
        <end position="347"/>
    </location>
</feature>
<keyword evidence="4" id="KW-1185">Reference proteome</keyword>
<feature type="compositionally biased region" description="Basic and acidic residues" evidence="1">
    <location>
        <begin position="507"/>
        <end position="536"/>
    </location>
</feature>
<feature type="compositionally biased region" description="Basic and acidic residues" evidence="1">
    <location>
        <begin position="544"/>
        <end position="565"/>
    </location>
</feature>
<evidence type="ECO:0000256" key="1">
    <source>
        <dbReference type="SAM" id="MobiDB-lite"/>
    </source>
</evidence>
<dbReference type="EMBL" id="JAHXZJ010000002">
    <property type="protein sequence ID" value="KAH0563965.1"/>
    <property type="molecule type" value="Genomic_DNA"/>
</dbReference>
<feature type="compositionally biased region" description="Basic and acidic residues" evidence="1">
    <location>
        <begin position="658"/>
        <end position="671"/>
    </location>
</feature>
<evidence type="ECO:0000259" key="2">
    <source>
        <dbReference type="PROSITE" id="PS51782"/>
    </source>
</evidence>
<feature type="compositionally biased region" description="Polar residues" evidence="1">
    <location>
        <begin position="494"/>
        <end position="503"/>
    </location>
</feature>
<reference evidence="3 4" key="1">
    <citation type="journal article" date="2021" name="J. Hered.">
        <title>A chromosome-level genome assembly of the parasitoid wasp, Cotesia glomerata (Hymenoptera: Braconidae).</title>
        <authorList>
            <person name="Pinto B.J."/>
            <person name="Weis J.J."/>
            <person name="Gamble T."/>
            <person name="Ode P.J."/>
            <person name="Paul R."/>
            <person name="Zaspel J.M."/>
        </authorList>
    </citation>
    <scope>NUCLEOTIDE SEQUENCE [LARGE SCALE GENOMIC DNA]</scope>
    <source>
        <strain evidence="3">CgM1</strain>
    </source>
</reference>
<proteinExistence type="predicted"/>
<dbReference type="AlphaFoldDB" id="A0AAV7J410"/>
<dbReference type="CDD" id="cd00118">
    <property type="entry name" value="LysM"/>
    <property type="match status" value="1"/>
</dbReference>
<feature type="compositionally biased region" description="Basic and acidic residues" evidence="1">
    <location>
        <begin position="300"/>
        <end position="319"/>
    </location>
</feature>
<gene>
    <name evidence="3" type="ORF">KQX54_008359</name>
</gene>
<protein>
    <recommendedName>
        <fullName evidence="2">LysM domain-containing protein</fullName>
    </recommendedName>
</protein>
<dbReference type="InterPro" id="IPR036779">
    <property type="entry name" value="LysM_dom_sf"/>
</dbReference>
<dbReference type="Pfam" id="PF01476">
    <property type="entry name" value="LysM"/>
    <property type="match status" value="1"/>
</dbReference>